<evidence type="ECO:0000256" key="13">
    <source>
        <dbReference type="SAM" id="SignalP"/>
    </source>
</evidence>
<keyword evidence="4" id="KW-0645">Protease</keyword>
<dbReference type="RefSeq" id="WP_119075855.1">
    <property type="nucleotide sequence ID" value="NZ_CP029600.1"/>
</dbReference>
<reference evidence="14 15" key="1">
    <citation type="submission" date="2018-05" db="EMBL/GenBank/DDBJ databases">
        <title>Chitinophaga sp. nov., isolated from rhizosphere soil of Alhagi.</title>
        <authorList>
            <person name="Liu Y."/>
        </authorList>
    </citation>
    <scope>NUCLEOTIDE SEQUENCE [LARGE SCALE GENOMIC DNA]</scope>
    <source>
        <strain evidence="14 15">T22</strain>
    </source>
</reference>
<evidence type="ECO:0000256" key="5">
    <source>
        <dbReference type="ARBA" id="ARBA00022692"/>
    </source>
</evidence>
<dbReference type="EMBL" id="CP029600">
    <property type="protein sequence ID" value="AWO00421.1"/>
    <property type="molecule type" value="Genomic_DNA"/>
</dbReference>
<dbReference type="CDD" id="cd14789">
    <property type="entry name" value="Tiki"/>
    <property type="match status" value="1"/>
</dbReference>
<feature type="signal peptide" evidence="13">
    <location>
        <begin position="1"/>
        <end position="22"/>
    </location>
</feature>
<dbReference type="InterPro" id="IPR040230">
    <property type="entry name" value="TIKI1/2-like"/>
</dbReference>
<evidence type="ECO:0000256" key="4">
    <source>
        <dbReference type="ARBA" id="ARBA00022670"/>
    </source>
</evidence>
<keyword evidence="15" id="KW-1185">Reference proteome</keyword>
<keyword evidence="6" id="KW-0479">Metal-binding</keyword>
<evidence type="ECO:0000256" key="8">
    <source>
        <dbReference type="ARBA" id="ARBA00022801"/>
    </source>
</evidence>
<dbReference type="InterPro" id="IPR002816">
    <property type="entry name" value="TraB/PrgY/GumN_fam"/>
</dbReference>
<evidence type="ECO:0000256" key="1">
    <source>
        <dbReference type="ARBA" id="ARBA00001936"/>
    </source>
</evidence>
<evidence type="ECO:0000256" key="2">
    <source>
        <dbReference type="ARBA" id="ARBA00001941"/>
    </source>
</evidence>
<evidence type="ECO:0000313" key="14">
    <source>
        <dbReference type="EMBL" id="AWO00421.1"/>
    </source>
</evidence>
<evidence type="ECO:0000313" key="15">
    <source>
        <dbReference type="Proteomes" id="UP000246099"/>
    </source>
</evidence>
<gene>
    <name evidence="14" type="ORF">DLD77_01205</name>
</gene>
<evidence type="ECO:0000256" key="3">
    <source>
        <dbReference type="ARBA" id="ARBA00004479"/>
    </source>
</evidence>
<protein>
    <recommendedName>
        <fullName evidence="16">TraB/GumN family protein</fullName>
    </recommendedName>
</protein>
<keyword evidence="8" id="KW-0378">Hydrolase</keyword>
<keyword evidence="5" id="KW-0812">Transmembrane</keyword>
<proteinExistence type="predicted"/>
<keyword evidence="10" id="KW-0482">Metalloprotease</keyword>
<evidence type="ECO:0000256" key="11">
    <source>
        <dbReference type="ARBA" id="ARBA00023136"/>
    </source>
</evidence>
<evidence type="ECO:0000256" key="10">
    <source>
        <dbReference type="ARBA" id="ARBA00023049"/>
    </source>
</evidence>
<evidence type="ECO:0000256" key="12">
    <source>
        <dbReference type="ARBA" id="ARBA00023180"/>
    </source>
</evidence>
<organism evidence="14 15">
    <name type="scientific">Chitinophaga alhagiae</name>
    <dbReference type="NCBI Taxonomy" id="2203219"/>
    <lineage>
        <taxon>Bacteria</taxon>
        <taxon>Pseudomonadati</taxon>
        <taxon>Bacteroidota</taxon>
        <taxon>Chitinophagia</taxon>
        <taxon>Chitinophagales</taxon>
        <taxon>Chitinophagaceae</taxon>
        <taxon>Chitinophaga</taxon>
    </lineage>
</organism>
<evidence type="ECO:0000256" key="7">
    <source>
        <dbReference type="ARBA" id="ARBA00022729"/>
    </source>
</evidence>
<name>A0ABN5LM05_9BACT</name>
<keyword evidence="9" id="KW-1133">Transmembrane helix</keyword>
<evidence type="ECO:0008006" key="16">
    <source>
        <dbReference type="Google" id="ProtNLM"/>
    </source>
</evidence>
<dbReference type="Pfam" id="PF01963">
    <property type="entry name" value="TraB_PrgY_gumN"/>
    <property type="match status" value="1"/>
</dbReference>
<keyword evidence="12" id="KW-0325">Glycoprotein</keyword>
<comment type="cofactor">
    <cofactor evidence="2">
        <name>Co(2+)</name>
        <dbReference type="ChEBI" id="CHEBI:48828"/>
    </cofactor>
</comment>
<sequence>MNRLKSVASCCLALMFSTILHAQSKKYQGLLWEISGKNMPKPSYLFGTMHVSSKLAFHLSDSFYHCIRSSDIVALETDPRQLQEDFSNSKMLRLSSRYLHDMGSSGTMSPDAFTIGAYADLVRTGLTYRPEMINHLLYRSFAAQEDFEEDTFLDMYIYQVGSKLGKKAAGVENFEESERLMLESYRDAANDRKARKNVRQAENPQEARRKLNDAYRRGDLDMLDSISTDQYASPAFLEKFLYKRNENMFHAIDSIIRRGSLFAGVGAAHLPGERGLIEMLRKAGYTVRPVATTNRDSGQKETLDQLKAPVSFRRYASEDGWVEADVPGKLYNFSNLTMLNQLQYADLANGAYYLVSRIKTNALSLGQREEDVYLKVDSLLYENIPGRIISKKTIHLNGYKGFDISNRTRRGDLQRYNIFITPFEIIIFKISGNGEYVAGEEAARFFSSIRLKPFSSGSWTDYHAAAGFSVKMPHTPVTANHVALRTLSKRMEYEALDGRNGNSYLVMHKTIPDYSSLEEDTVDLSFAEESFLQSQFIKQQKSRRFISWQGYPCLELLHLNTDNSYTQTRILLRGAHYYLLSARYRNDKKPVQEFFNSFTPAQPVYRRFEQYRDTSLHFSVKTAVVPNDDEMLMEAFTGSGAGENNEHLNRVRNKVFRVDSTGEEVRVIFRKFNRYYSAKDSAGFWQNQVEDLSDRGDFVIHQQQYERLPGWESMLLQMRDTNSSRSLQYKVILRNGVQYTLYSVTDNIQGPSEFVRTFFSSFTPADTAIGASIYASKAAGLFADFYSTDSTTRQQARSSVGTPDYKDEDAPVLMGMIRGWSAAEKNYMDVKTDLIGELGRIKHPDILPFLQKAYEAANDTASLQRSILIALLRQQTTAGHALFKNLVLKEIPVFSDGENIYPLFRPLYDSLQLARALFPDLLELTALTDYKEPVYNLLSTLVDSSLVQPSLYADHVSQLAFDARIALQKELADEQNRLHRRDDDEMENEAQEANTTLHDFAVLLLPFRQQHKNAERFLARYESSGNPAQQVLLAQLYMKNNLPVSDSLLQTIAAQDRYRVSLWTALSAINQQNRFPAAYNKQELMARSLLYGAMEYNVKVDTLVLLGKKQTWYRFRKSTVYVYKYRQKDADTWYLGISGPQPEDEKKCADSDQLSQFTRIRYKTDKPLSEQITGVIRHVKYRNRSGWNGDSSFMDMTGADY</sequence>
<evidence type="ECO:0000256" key="9">
    <source>
        <dbReference type="ARBA" id="ARBA00022989"/>
    </source>
</evidence>
<comment type="cofactor">
    <cofactor evidence="1">
        <name>Mn(2+)</name>
        <dbReference type="ChEBI" id="CHEBI:29035"/>
    </cofactor>
</comment>
<keyword evidence="11" id="KW-0472">Membrane</keyword>
<evidence type="ECO:0000256" key="6">
    <source>
        <dbReference type="ARBA" id="ARBA00022723"/>
    </source>
</evidence>
<dbReference type="Proteomes" id="UP000246099">
    <property type="component" value="Chromosome"/>
</dbReference>
<comment type="subcellular location">
    <subcellularLocation>
        <location evidence="3">Membrane</location>
        <topology evidence="3">Single-pass type I membrane protein</topology>
    </subcellularLocation>
</comment>
<feature type="chain" id="PRO_5046765583" description="TraB/GumN family protein" evidence="13">
    <location>
        <begin position="23"/>
        <end position="1201"/>
    </location>
</feature>
<dbReference type="PANTHER" id="PTHR31120:SF6">
    <property type="entry name" value="METALLOPROTEASE TIKI HOMOLOG"/>
    <property type="match status" value="1"/>
</dbReference>
<dbReference type="PANTHER" id="PTHR31120">
    <property type="entry name" value="METALLOPROTEASE TIKI"/>
    <property type="match status" value="1"/>
</dbReference>
<accession>A0ABN5LM05</accession>
<keyword evidence="7 13" id="KW-0732">Signal</keyword>